<dbReference type="AlphaFoldDB" id="A0A0K8T4F4"/>
<dbReference type="InterPro" id="IPR025714">
    <property type="entry name" value="Methyltranfer_dom"/>
</dbReference>
<dbReference type="PANTHER" id="PTHR12496:SF0">
    <property type="entry name" value="METHYLTRANSFERASE DOMAIN-CONTAINING PROTEIN"/>
    <property type="match status" value="1"/>
</dbReference>
<feature type="domain" description="Methyltransferase" evidence="1">
    <location>
        <begin position="127"/>
        <end position="267"/>
    </location>
</feature>
<evidence type="ECO:0000259" key="1">
    <source>
        <dbReference type="Pfam" id="PF13679"/>
    </source>
</evidence>
<name>A0A0K8T4F4_LYGHE</name>
<dbReference type="SUPFAM" id="SSF53335">
    <property type="entry name" value="S-adenosyl-L-methionine-dependent methyltransferases"/>
    <property type="match status" value="1"/>
</dbReference>
<dbReference type="PANTHER" id="PTHR12496">
    <property type="entry name" value="CGI-41 METHYLTRANSFERASE"/>
    <property type="match status" value="1"/>
</dbReference>
<dbReference type="EMBL" id="GBRD01005403">
    <property type="protein sequence ID" value="JAG60418.1"/>
    <property type="molecule type" value="Transcribed_RNA"/>
</dbReference>
<protein>
    <recommendedName>
        <fullName evidence="1">Methyltransferase domain-containing protein</fullName>
    </recommendedName>
</protein>
<organism evidence="2">
    <name type="scientific">Lygus hesperus</name>
    <name type="common">Western plant bug</name>
    <dbReference type="NCBI Taxonomy" id="30085"/>
    <lineage>
        <taxon>Eukaryota</taxon>
        <taxon>Metazoa</taxon>
        <taxon>Ecdysozoa</taxon>
        <taxon>Arthropoda</taxon>
        <taxon>Hexapoda</taxon>
        <taxon>Insecta</taxon>
        <taxon>Pterygota</taxon>
        <taxon>Neoptera</taxon>
        <taxon>Paraneoptera</taxon>
        <taxon>Hemiptera</taxon>
        <taxon>Heteroptera</taxon>
        <taxon>Panheteroptera</taxon>
        <taxon>Cimicomorpha</taxon>
        <taxon>Miridae</taxon>
        <taxon>Mirini</taxon>
        <taxon>Lygus</taxon>
    </lineage>
</organism>
<sequence length="465" mass="51851">MSTLSTVSDSIPFNIDNLGSEINLEDTKEYIKKLGTFLVDWKWLVLTRPTHILVDKVMESHAHILGPLASLPLETHCKVPFGYKKEFWPNDLLLFLDRVCSEQLVFPFKSVVSPGKNGSSTTKITSKKLHETTRLSAFVASICSKESIKCIVDVGSGLGYVDRELCQVVDGCRIVAVESEEARCTSADAVNKDQGLADRIIQLPMKLFSSNIKEVADIVNATANGDSCLIALHACGDLTPTSLRLFEHNTSIVSAVIMSCCYHKMSSSFDKGRTTFRNFPSSEYVKSLLADGSVDSDLADVSFLRLAAESTKELWATRSLDSLTLHAQSVAFRAIIQLYEEQNGIIFKKTKRKAVKPSSRRNWKSYAEAWVSNTDSYRRSDNQLIDRNDLLKELEDFISENDIEEVVKRTMAFNTLRNCVQHLVESFVLVDRLLALKEAGFTRSSLVRVSDAAISPRSIAIVVCR</sequence>
<dbReference type="Pfam" id="PF13679">
    <property type="entry name" value="Methyltransf_32"/>
    <property type="match status" value="1"/>
</dbReference>
<evidence type="ECO:0000313" key="2">
    <source>
        <dbReference type="EMBL" id="JAG60418.1"/>
    </source>
</evidence>
<accession>A0A0K8T4F4</accession>
<dbReference type="InterPro" id="IPR052220">
    <property type="entry name" value="METTL25"/>
</dbReference>
<reference evidence="2" key="1">
    <citation type="submission" date="2014-09" db="EMBL/GenBank/DDBJ databases">
        <authorList>
            <person name="Magalhaes I.L.F."/>
            <person name="Oliveira U."/>
            <person name="Santos F.R."/>
            <person name="Vidigal T.H.D.A."/>
            <person name="Brescovit A.D."/>
            <person name="Santos A.J."/>
        </authorList>
    </citation>
    <scope>NUCLEOTIDE SEQUENCE</scope>
</reference>
<proteinExistence type="predicted"/>
<dbReference type="InterPro" id="IPR029063">
    <property type="entry name" value="SAM-dependent_MTases_sf"/>
</dbReference>